<evidence type="ECO:0000313" key="1">
    <source>
        <dbReference type="EMBL" id="EYC45754.1"/>
    </source>
</evidence>
<sequence>MRDDLRQQRLQPLCSKGASAKVIQTNKFADVNDTSLIARPTPASGASFRLALLVSHSCKYSPLLSAGAPLYLTWTVQ</sequence>
<protein>
    <submittedName>
        <fullName evidence="1">Uncharacterized protein</fullName>
    </submittedName>
</protein>
<dbReference type="AlphaFoldDB" id="A0A016X0Z9"/>
<evidence type="ECO:0000313" key="2">
    <source>
        <dbReference type="Proteomes" id="UP000024635"/>
    </source>
</evidence>
<gene>
    <name evidence="1" type="primary">Acey_s0417.g1094</name>
    <name evidence="1" type="ORF">Y032_0417g1094</name>
</gene>
<dbReference type="EMBL" id="JARK01000017">
    <property type="protein sequence ID" value="EYC45754.1"/>
    <property type="molecule type" value="Genomic_DNA"/>
</dbReference>
<accession>A0A016X0Z9</accession>
<dbReference type="Proteomes" id="UP000024635">
    <property type="component" value="Unassembled WGS sequence"/>
</dbReference>
<name>A0A016X0Z9_9BILA</name>
<comment type="caution">
    <text evidence="1">The sequence shown here is derived from an EMBL/GenBank/DDBJ whole genome shotgun (WGS) entry which is preliminary data.</text>
</comment>
<keyword evidence="2" id="KW-1185">Reference proteome</keyword>
<organism evidence="1 2">
    <name type="scientific">Ancylostoma ceylanicum</name>
    <dbReference type="NCBI Taxonomy" id="53326"/>
    <lineage>
        <taxon>Eukaryota</taxon>
        <taxon>Metazoa</taxon>
        <taxon>Ecdysozoa</taxon>
        <taxon>Nematoda</taxon>
        <taxon>Chromadorea</taxon>
        <taxon>Rhabditida</taxon>
        <taxon>Rhabditina</taxon>
        <taxon>Rhabditomorpha</taxon>
        <taxon>Strongyloidea</taxon>
        <taxon>Ancylostomatidae</taxon>
        <taxon>Ancylostomatinae</taxon>
        <taxon>Ancylostoma</taxon>
    </lineage>
</organism>
<proteinExistence type="predicted"/>
<reference evidence="2" key="1">
    <citation type="journal article" date="2015" name="Nat. Genet.">
        <title>The genome and transcriptome of the zoonotic hookworm Ancylostoma ceylanicum identify infection-specific gene families.</title>
        <authorList>
            <person name="Schwarz E.M."/>
            <person name="Hu Y."/>
            <person name="Antoshechkin I."/>
            <person name="Miller M.M."/>
            <person name="Sternberg P.W."/>
            <person name="Aroian R.V."/>
        </authorList>
    </citation>
    <scope>NUCLEOTIDE SEQUENCE</scope>
    <source>
        <strain evidence="2">HY135</strain>
    </source>
</reference>